<feature type="region of interest" description="Disordered" evidence="2">
    <location>
        <begin position="429"/>
        <end position="449"/>
    </location>
</feature>
<proteinExistence type="predicted"/>
<dbReference type="Proteomes" id="UP001379235">
    <property type="component" value="Unassembled WGS sequence"/>
</dbReference>
<evidence type="ECO:0000256" key="2">
    <source>
        <dbReference type="SAM" id="MobiDB-lite"/>
    </source>
</evidence>
<dbReference type="InterPro" id="IPR036680">
    <property type="entry name" value="SPOR-like_sf"/>
</dbReference>
<dbReference type="Gene3D" id="3.30.70.1070">
    <property type="entry name" value="Sporulation related repeat"/>
    <property type="match status" value="1"/>
</dbReference>
<organism evidence="4 5">
    <name type="scientific">Novosphingobium aquae</name>
    <dbReference type="NCBI Taxonomy" id="3133435"/>
    <lineage>
        <taxon>Bacteria</taxon>
        <taxon>Pseudomonadati</taxon>
        <taxon>Pseudomonadota</taxon>
        <taxon>Alphaproteobacteria</taxon>
        <taxon>Sphingomonadales</taxon>
        <taxon>Sphingomonadaceae</taxon>
        <taxon>Novosphingobium</taxon>
    </lineage>
</organism>
<dbReference type="InterPro" id="IPR007730">
    <property type="entry name" value="SPOR-like_dom"/>
</dbReference>
<dbReference type="PROSITE" id="PS51257">
    <property type="entry name" value="PROKAR_LIPOPROTEIN"/>
    <property type="match status" value="1"/>
</dbReference>
<name>A0ABU8S7D2_9SPHN</name>
<dbReference type="RefSeq" id="WP_339965948.1">
    <property type="nucleotide sequence ID" value="NZ_JBBHJY010000002.1"/>
</dbReference>
<evidence type="ECO:0000259" key="3">
    <source>
        <dbReference type="PROSITE" id="PS51724"/>
    </source>
</evidence>
<dbReference type="SUPFAM" id="SSF48452">
    <property type="entry name" value="TPR-like"/>
    <property type="match status" value="1"/>
</dbReference>
<feature type="domain" description="SPOR" evidence="3">
    <location>
        <begin position="343"/>
        <end position="427"/>
    </location>
</feature>
<dbReference type="PROSITE" id="PS50005">
    <property type="entry name" value="TPR"/>
    <property type="match status" value="1"/>
</dbReference>
<dbReference type="EMBL" id="JBBHJY010000002">
    <property type="protein sequence ID" value="MEJ6009725.1"/>
    <property type="molecule type" value="Genomic_DNA"/>
</dbReference>
<keyword evidence="1" id="KW-0802">TPR repeat</keyword>
<dbReference type="Gene3D" id="1.25.40.10">
    <property type="entry name" value="Tetratricopeptide repeat domain"/>
    <property type="match status" value="1"/>
</dbReference>
<protein>
    <submittedName>
        <fullName evidence="4">Tetratricopeptide repeat protein</fullName>
    </submittedName>
</protein>
<feature type="repeat" description="TPR" evidence="1">
    <location>
        <begin position="68"/>
        <end position="101"/>
    </location>
</feature>
<accession>A0ABU8S7D2</accession>
<keyword evidence="5" id="KW-1185">Reference proteome</keyword>
<evidence type="ECO:0000256" key="1">
    <source>
        <dbReference type="PROSITE-ProRule" id="PRU00339"/>
    </source>
</evidence>
<gene>
    <name evidence="4" type="ORF">WG900_07320</name>
</gene>
<comment type="caution">
    <text evidence="4">The sequence shown here is derived from an EMBL/GenBank/DDBJ whole genome shotgun (WGS) entry which is preliminary data.</text>
</comment>
<dbReference type="SUPFAM" id="SSF110997">
    <property type="entry name" value="Sporulation related repeat"/>
    <property type="match status" value="1"/>
</dbReference>
<evidence type="ECO:0000313" key="5">
    <source>
        <dbReference type="Proteomes" id="UP001379235"/>
    </source>
</evidence>
<dbReference type="InterPro" id="IPR019734">
    <property type="entry name" value="TPR_rpt"/>
</dbReference>
<dbReference type="InterPro" id="IPR011717">
    <property type="entry name" value="TPR-4"/>
</dbReference>
<reference evidence="4 5" key="1">
    <citation type="submission" date="2024-03" db="EMBL/GenBank/DDBJ databases">
        <authorList>
            <person name="Jo J.-H."/>
        </authorList>
    </citation>
    <scope>NUCLEOTIDE SEQUENCE [LARGE SCALE GENOMIC DNA]</scope>
    <source>
        <strain evidence="4 5">AS3R-12</strain>
    </source>
</reference>
<dbReference type="Pfam" id="PF05036">
    <property type="entry name" value="SPOR"/>
    <property type="match status" value="1"/>
</dbReference>
<evidence type="ECO:0000313" key="4">
    <source>
        <dbReference type="EMBL" id="MEJ6009725.1"/>
    </source>
</evidence>
<sequence>MSSRTSKARYTKIAGAVLAIGLLAGCAAQGMTVRKNSADAARLALMKGNGEKAVVNAEAAVAASPRDVALRVLLAQSYFKAGRFQSAATTFDDAMKLGDNSARTALSLALAQIGAGHQDAALAVLDDWRGEIPASDLGLALALAGEPERGVSVLADAMRGGENTPKVRQNLAYAYALAGRWKEARVMASQDVQADKLDNRLTDWASSVAPEQYQRRVAVLLGTPMRRDSGQPAMLALANNPAMEQLAAEATANPAAHVAVAVNMPSAPANAELAPVDETPVASAPPAMAQAPAAPMEVAAASAPVAPSEATQFISQPVIQVATAAPQPAPRQLSASIQRAMPVTANGTHMVQLGSFSSQQGARRAWGIYTARNAALSGYRMNITPAVVRGKNVWRVAAAGISGAGTANGLCSSVKKRGGACFAYAAPSRGKAPAAPGREVSGPMMARKR</sequence>
<dbReference type="InterPro" id="IPR011990">
    <property type="entry name" value="TPR-like_helical_dom_sf"/>
</dbReference>
<dbReference type="Pfam" id="PF12895">
    <property type="entry name" value="ANAPC3"/>
    <property type="match status" value="1"/>
</dbReference>
<dbReference type="Pfam" id="PF07721">
    <property type="entry name" value="TPR_4"/>
    <property type="match status" value="1"/>
</dbReference>
<dbReference type="PROSITE" id="PS51724">
    <property type="entry name" value="SPOR"/>
    <property type="match status" value="1"/>
</dbReference>